<name>A0A6A4VDH8_AMPAM</name>
<dbReference type="SUPFAM" id="SSF56801">
    <property type="entry name" value="Acetyl-CoA synthetase-like"/>
    <property type="match status" value="1"/>
</dbReference>
<evidence type="ECO:0000313" key="2">
    <source>
        <dbReference type="EMBL" id="KAF0291199.1"/>
    </source>
</evidence>
<dbReference type="InterPro" id="IPR004245">
    <property type="entry name" value="DUF229"/>
</dbReference>
<dbReference type="OrthoDB" id="10253115at2759"/>
<dbReference type="Proteomes" id="UP000440578">
    <property type="component" value="Unassembled WGS sequence"/>
</dbReference>
<dbReference type="GO" id="GO:0005615">
    <property type="term" value="C:extracellular space"/>
    <property type="evidence" value="ECO:0007669"/>
    <property type="project" value="TreeGrafter"/>
</dbReference>
<keyword evidence="3" id="KW-1185">Reference proteome</keyword>
<evidence type="ECO:0000313" key="3">
    <source>
        <dbReference type="Proteomes" id="UP000440578"/>
    </source>
</evidence>
<dbReference type="SUPFAM" id="SSF53649">
    <property type="entry name" value="Alkaline phosphatase-like"/>
    <property type="match status" value="1"/>
</dbReference>
<comment type="caution">
    <text evidence="2">The sequence shown here is derived from an EMBL/GenBank/DDBJ whole genome shotgun (WGS) entry which is preliminary data.</text>
</comment>
<dbReference type="PANTHER" id="PTHR10974">
    <property type="entry name" value="FI08016P-RELATED"/>
    <property type="match status" value="1"/>
</dbReference>
<organism evidence="2 3">
    <name type="scientific">Amphibalanus amphitrite</name>
    <name type="common">Striped barnacle</name>
    <name type="synonym">Balanus amphitrite</name>
    <dbReference type="NCBI Taxonomy" id="1232801"/>
    <lineage>
        <taxon>Eukaryota</taxon>
        <taxon>Metazoa</taxon>
        <taxon>Ecdysozoa</taxon>
        <taxon>Arthropoda</taxon>
        <taxon>Crustacea</taxon>
        <taxon>Multicrustacea</taxon>
        <taxon>Cirripedia</taxon>
        <taxon>Thoracica</taxon>
        <taxon>Thoracicalcarea</taxon>
        <taxon>Balanomorpha</taxon>
        <taxon>Balanoidea</taxon>
        <taxon>Balanidae</taxon>
        <taxon>Amphibalaninae</taxon>
        <taxon>Amphibalanus</taxon>
    </lineage>
</organism>
<dbReference type="PANTHER" id="PTHR10974:SF1">
    <property type="entry name" value="FI08016P-RELATED"/>
    <property type="match status" value="1"/>
</dbReference>
<dbReference type="Pfam" id="PF00501">
    <property type="entry name" value="AMP-binding"/>
    <property type="match status" value="1"/>
</dbReference>
<dbReference type="InterPro" id="IPR000873">
    <property type="entry name" value="AMP-dep_synth/lig_dom"/>
</dbReference>
<dbReference type="EMBL" id="VIIS01001900">
    <property type="protein sequence ID" value="KAF0291199.1"/>
    <property type="molecule type" value="Genomic_DNA"/>
</dbReference>
<gene>
    <name evidence="2" type="primary">Acsf2</name>
    <name evidence="2" type="ORF">FJT64_010653</name>
</gene>
<accession>A0A6A4VDH8</accession>
<dbReference type="Pfam" id="PF02995">
    <property type="entry name" value="DUF229"/>
    <property type="match status" value="1"/>
</dbReference>
<evidence type="ECO:0000259" key="1">
    <source>
        <dbReference type="Pfam" id="PF00501"/>
    </source>
</evidence>
<proteinExistence type="predicted"/>
<dbReference type="CDD" id="cd16021">
    <property type="entry name" value="ALP_like"/>
    <property type="match status" value="1"/>
</dbReference>
<dbReference type="AlphaFoldDB" id="A0A6A4VDH8"/>
<dbReference type="InterPro" id="IPR017850">
    <property type="entry name" value="Alkaline_phosphatase_core_sf"/>
</dbReference>
<reference evidence="2 3" key="1">
    <citation type="submission" date="2019-07" db="EMBL/GenBank/DDBJ databases">
        <title>Draft genome assembly of a fouling barnacle, Amphibalanus amphitrite (Darwin, 1854): The first reference genome for Thecostraca.</title>
        <authorList>
            <person name="Kim W."/>
        </authorList>
    </citation>
    <scope>NUCLEOTIDE SEQUENCE [LARGE SCALE GENOMIC DNA]</scope>
    <source>
        <strain evidence="2">SNU_AA5</strain>
        <tissue evidence="2">Soma without cirri and trophi</tissue>
    </source>
</reference>
<dbReference type="FunFam" id="3.40.720.10:FF:000017">
    <property type="entry name" value="Predicted protein"/>
    <property type="match status" value="1"/>
</dbReference>
<sequence length="819" mass="91945">MTRLRSALGQTVCVLTLASTAVLWYLSRERLIETARPRPTGLLVNSSVCQLPEFHPWDPTVLQVLRDERPLAPCSADSPVRLTQLGRTLTMEVHRDRLRAGCRLDCCLRSVRREQDGHSDDQFRLGEQEVCFRGRTALTVSEQFVKVTCACSDEPDVAIFEDFRAFFIPEVDRLRSQQRVSVSDVQQLSVYLVGIDSVSTLNFRRFLPKVREVLETDLQAVPMLGLTKVGANTLPNLVALLTGLRLDQLNQSLREEPYDHQPLIWKHFSSLNYLTMYTEDMSNMATFNFHRRGFLTQPTDIYLRPLHLASEQSRLAQRRGDHCVGHRLTFELQLQLLQDLMAAPDPSSPHFALVFSNAPSHAGPLSHIGALQPGLLEFLRAYRTSSRRNASVLILFSDHGMRFGPVMRTELGGYESRMPLLYVVLPPWYERRYPRRVASLRGNSRRLITFFDVHATLRQLLVDAGASLPNVPSPGLSLFAPVPEQRSCRDAGVDPAWCTCRRHVALPADHAVVVRAAVAAVRHIDTVLLRAVRDRCARLGLRRVLSALLTVSEGGGPVQDTEYNLRGFDELSVQLVTAPGGAEFEATVRCYSGPGDPERDTAGGPALAARCRPEHRLEVLEVTRLNLYRGQSDCLTHHHDERSYLHCAGSAPLVHTSLGDVVDRAASEFGSQEALVFVHQDIRRTWLEVRQEADRLARGFLSLGLEKGDRIGIWATNIYEVRELEYCLRKVGVRTLVAAAGYRTSDYYTMLTELVPALADGEAGVPLTVRSERLPELRDIVMISPERRRGVLRFDDLLDAGMESLSGELERRQAQVDCD</sequence>
<feature type="domain" description="AMP-dependent synthetase/ligase" evidence="1">
    <location>
        <begin position="663"/>
        <end position="751"/>
    </location>
</feature>
<protein>
    <submittedName>
        <fullName evidence="2">Acyl-CoA synthetase family member 2, mitochondrial</fullName>
    </submittedName>
</protein>
<dbReference type="Gene3D" id="3.40.50.980">
    <property type="match status" value="1"/>
</dbReference>